<dbReference type="SUPFAM" id="SSF53335">
    <property type="entry name" value="S-adenosyl-L-methionine-dependent methyltransferases"/>
    <property type="match status" value="2"/>
</dbReference>
<proteinExistence type="inferred from homology"/>
<dbReference type="InterPro" id="IPR029063">
    <property type="entry name" value="SAM-dependent_MTases_sf"/>
</dbReference>
<dbReference type="FunFam" id="3.40.50.150:FF:000211">
    <property type="entry name" value="Methyltransferase-like protein 13"/>
    <property type="match status" value="1"/>
</dbReference>
<organism evidence="7">
    <name type="scientific">Anthurium amnicola</name>
    <dbReference type="NCBI Taxonomy" id="1678845"/>
    <lineage>
        <taxon>Eukaryota</taxon>
        <taxon>Viridiplantae</taxon>
        <taxon>Streptophyta</taxon>
        <taxon>Embryophyta</taxon>
        <taxon>Tracheophyta</taxon>
        <taxon>Spermatophyta</taxon>
        <taxon>Magnoliopsida</taxon>
        <taxon>Liliopsida</taxon>
        <taxon>Araceae</taxon>
        <taxon>Pothoideae</taxon>
        <taxon>Potheae</taxon>
        <taxon>Anthurium</taxon>
    </lineage>
</organism>
<dbReference type="PANTHER" id="PTHR12176">
    <property type="entry name" value="SAM-DEPENDENT METHYLTRANSFERASE SUPERFAMILY PROTEIN"/>
    <property type="match status" value="1"/>
</dbReference>
<sequence length="771" mass="85410">MDKSGVELLETLGDFTIKENWDKFFTLRGRGDAFEWYAEWPALRDPLLSQLSSPGDHPLQVLVPGCGSSRMSEHLYDAGYRSVTNIDFSKVVVSDMLRRNVRARPEMRWRVMDMTEMQFADGSFDAIIDKGGLDALMEPKLGAKLGSKFLKEVKRVLKLGGKYICLTLAESHVLGLLFSEFRLGWKMSIHVIPHKLQNKCNFQTYMVVSVKEGSGEPNPILSLLDPTTVNDSAHQGHTLVRAIEDENKIRYDISSGADVIHSLEDLRLGTKGVLKELIPGRRCHFVLGEQGVSCFSYNALLLDSQQQTDAFLYHCGIFIVPKIRAHEWLFSSEEGQWAVVESSKAARLIMVFLDSTHSHAGIDGIQRDLSPLVKNLAPGDSDNEAPIPFMMASDGIKQRNVVKKVTSAATGPIIVEDVMYENLDGDNICVTSRESMIYRRLTFERSLGLVQSEALLVQEHSRSILGEAEKNKSSLSSRHQKKGTRRRKDSCETTMASRGNLKIDHSYLASCYHSGIISGFILVAPALESAASCGKLVRTIVVGLGAGLLPMCLRGCLPFLDIEVVELDPVILDLAKSYFGFTEDEKLKVHIADGIQFIHGACAAESSAATMNDEKTVSLNGCAHLPHRTSTKSPSHGNGGTEMRMLVVDADASDVSSGLTCPPAEFLEESFLLSVREFVGEGGLFVINLVSRSTAIREMVVSRMKEVFNHLFSLELEEDVNEVLFALPSEACVQVDDLRCTAVRFQRLLKFNQPERVKAIIDMTENIKCLK</sequence>
<reference evidence="7" key="1">
    <citation type="submission" date="2015-07" db="EMBL/GenBank/DDBJ databases">
        <title>Transcriptome Assembly of Anthurium amnicola.</title>
        <authorList>
            <person name="Suzuki J."/>
        </authorList>
    </citation>
    <scope>NUCLEOTIDE SEQUENCE</scope>
</reference>
<comment type="similarity">
    <text evidence="1">Belongs to the methyltransferase superfamily.</text>
</comment>
<keyword evidence="3 7" id="KW-0808">Transferase</keyword>
<evidence type="ECO:0000256" key="1">
    <source>
        <dbReference type="ARBA" id="ARBA00008361"/>
    </source>
</evidence>
<keyword evidence="2 7" id="KW-0489">Methyltransferase</keyword>
<dbReference type="FunFam" id="3.40.50.150:FF:000256">
    <property type="entry name" value="S-adenosyl-L-methionine-dependent methyltransferase superfamily protein"/>
    <property type="match status" value="1"/>
</dbReference>
<accession>A0A1D1Y6U2</accession>
<evidence type="ECO:0000256" key="5">
    <source>
        <dbReference type="SAM" id="MobiDB-lite"/>
    </source>
</evidence>
<evidence type="ECO:0000256" key="2">
    <source>
        <dbReference type="ARBA" id="ARBA00022603"/>
    </source>
</evidence>
<keyword evidence="4" id="KW-0511">Multifunctional enzyme</keyword>
<evidence type="ECO:0000256" key="4">
    <source>
        <dbReference type="ARBA" id="ARBA00023268"/>
    </source>
</evidence>
<feature type="region of interest" description="Disordered" evidence="5">
    <location>
        <begin position="468"/>
        <end position="493"/>
    </location>
</feature>
<dbReference type="GO" id="GO:0032259">
    <property type="term" value="P:methylation"/>
    <property type="evidence" value="ECO:0007669"/>
    <property type="project" value="UniProtKB-KW"/>
</dbReference>
<dbReference type="Pfam" id="PF08241">
    <property type="entry name" value="Methyltransf_11"/>
    <property type="match status" value="1"/>
</dbReference>
<dbReference type="Gene3D" id="3.40.50.150">
    <property type="entry name" value="Vaccinia Virus protein VP39"/>
    <property type="match status" value="2"/>
</dbReference>
<evidence type="ECO:0000259" key="6">
    <source>
        <dbReference type="Pfam" id="PF08241"/>
    </source>
</evidence>
<protein>
    <submittedName>
        <fullName evidence="7">Methyltransferase-like protein 13</fullName>
    </submittedName>
</protein>
<evidence type="ECO:0000256" key="3">
    <source>
        <dbReference type="ARBA" id="ARBA00022679"/>
    </source>
</evidence>
<feature type="domain" description="Methyltransferase type 11" evidence="6">
    <location>
        <begin position="64"/>
        <end position="165"/>
    </location>
</feature>
<name>A0A1D1Y6U2_9ARAE</name>
<dbReference type="InterPro" id="IPR013216">
    <property type="entry name" value="Methyltransf_11"/>
</dbReference>
<feature type="compositionally biased region" description="Basic residues" evidence="5">
    <location>
        <begin position="478"/>
        <end position="488"/>
    </location>
</feature>
<dbReference type="EMBL" id="GDJX01017579">
    <property type="protein sequence ID" value="JAT50357.1"/>
    <property type="molecule type" value="Transcribed_RNA"/>
</dbReference>
<dbReference type="InterPro" id="IPR051419">
    <property type="entry name" value="Lys/N-term_MeTrsfase_sf"/>
</dbReference>
<dbReference type="CDD" id="cd02440">
    <property type="entry name" value="AdoMet_MTases"/>
    <property type="match status" value="1"/>
</dbReference>
<dbReference type="AlphaFoldDB" id="A0A1D1Y6U2"/>
<dbReference type="PANTHER" id="PTHR12176:SF78">
    <property type="entry name" value="EEF1A LYSINE AND N-TERMINAL METHYLTRANSFERASE"/>
    <property type="match status" value="1"/>
</dbReference>
<gene>
    <name evidence="7" type="primary">mettl13_2</name>
    <name evidence="7" type="ORF">g.50039</name>
</gene>
<evidence type="ECO:0000313" key="7">
    <source>
        <dbReference type="EMBL" id="JAT50357.1"/>
    </source>
</evidence>
<dbReference type="GO" id="GO:0008757">
    <property type="term" value="F:S-adenosylmethionine-dependent methyltransferase activity"/>
    <property type="evidence" value="ECO:0007669"/>
    <property type="project" value="InterPro"/>
</dbReference>